<dbReference type="PANTHER" id="PTHR44329">
    <property type="entry name" value="SERINE/THREONINE-PROTEIN KINASE TNNI3K-RELATED"/>
    <property type="match status" value="1"/>
</dbReference>
<gene>
    <name evidence="7" type="ORF">BG011_002365</name>
</gene>
<dbReference type="EMBL" id="JAAAJA010000174">
    <property type="protein sequence ID" value="KAG0259793.1"/>
    <property type="molecule type" value="Genomic_DNA"/>
</dbReference>
<organism evidence="7 8">
    <name type="scientific">Mortierella polycephala</name>
    <dbReference type="NCBI Taxonomy" id="41804"/>
    <lineage>
        <taxon>Eukaryota</taxon>
        <taxon>Fungi</taxon>
        <taxon>Fungi incertae sedis</taxon>
        <taxon>Mucoromycota</taxon>
        <taxon>Mortierellomycotina</taxon>
        <taxon>Mortierellomycetes</taxon>
        <taxon>Mortierellales</taxon>
        <taxon>Mortierellaceae</taxon>
        <taxon>Mortierella</taxon>
    </lineage>
</organism>
<dbReference type="InterPro" id="IPR036770">
    <property type="entry name" value="Ankyrin_rpt-contain_sf"/>
</dbReference>
<dbReference type="Gene3D" id="1.10.510.10">
    <property type="entry name" value="Transferase(Phosphotransferase) domain 1"/>
    <property type="match status" value="1"/>
</dbReference>
<feature type="region of interest" description="Disordered" evidence="5">
    <location>
        <begin position="699"/>
        <end position="721"/>
    </location>
</feature>
<dbReference type="Proteomes" id="UP000726737">
    <property type="component" value="Unassembled WGS sequence"/>
</dbReference>
<keyword evidence="4" id="KW-0067">ATP-binding</keyword>
<evidence type="ECO:0000313" key="8">
    <source>
        <dbReference type="Proteomes" id="UP000726737"/>
    </source>
</evidence>
<feature type="compositionally biased region" description="Low complexity" evidence="5">
    <location>
        <begin position="700"/>
        <end position="721"/>
    </location>
</feature>
<comment type="caution">
    <text evidence="7">The sequence shown here is derived from an EMBL/GenBank/DDBJ whole genome shotgun (WGS) entry which is preliminary data.</text>
</comment>
<proteinExistence type="predicted"/>
<evidence type="ECO:0000256" key="3">
    <source>
        <dbReference type="ARBA" id="ARBA00022777"/>
    </source>
</evidence>
<evidence type="ECO:0000256" key="1">
    <source>
        <dbReference type="ARBA" id="ARBA00022679"/>
    </source>
</evidence>
<dbReference type="OrthoDB" id="4062651at2759"/>
<evidence type="ECO:0000256" key="5">
    <source>
        <dbReference type="SAM" id="MobiDB-lite"/>
    </source>
</evidence>
<keyword evidence="8" id="KW-1185">Reference proteome</keyword>
<dbReference type="InterPro" id="IPR011009">
    <property type="entry name" value="Kinase-like_dom_sf"/>
</dbReference>
<dbReference type="AlphaFoldDB" id="A0A9P6Q6N1"/>
<feature type="region of interest" description="Disordered" evidence="5">
    <location>
        <begin position="311"/>
        <end position="427"/>
    </location>
</feature>
<keyword evidence="3" id="KW-0418">Kinase</keyword>
<dbReference type="PANTHER" id="PTHR44329:SF288">
    <property type="entry name" value="MITOGEN-ACTIVATED PROTEIN KINASE KINASE KINASE 20"/>
    <property type="match status" value="1"/>
</dbReference>
<name>A0A9P6Q6N1_9FUNG</name>
<keyword evidence="2" id="KW-0547">Nucleotide-binding</keyword>
<evidence type="ECO:0000256" key="2">
    <source>
        <dbReference type="ARBA" id="ARBA00022741"/>
    </source>
</evidence>
<accession>A0A9P6Q6N1</accession>
<evidence type="ECO:0000313" key="7">
    <source>
        <dbReference type="EMBL" id="KAG0259793.1"/>
    </source>
</evidence>
<dbReference type="GO" id="GO:0004674">
    <property type="term" value="F:protein serine/threonine kinase activity"/>
    <property type="evidence" value="ECO:0007669"/>
    <property type="project" value="TreeGrafter"/>
</dbReference>
<protein>
    <recommendedName>
        <fullName evidence="6">Protein kinase domain-containing protein</fullName>
    </recommendedName>
</protein>
<dbReference type="InterPro" id="IPR051681">
    <property type="entry name" value="Ser/Thr_Kinases-Pseudokinases"/>
</dbReference>
<dbReference type="Pfam" id="PF07714">
    <property type="entry name" value="PK_Tyr_Ser-Thr"/>
    <property type="match status" value="1"/>
</dbReference>
<evidence type="ECO:0000259" key="6">
    <source>
        <dbReference type="PROSITE" id="PS50011"/>
    </source>
</evidence>
<dbReference type="Gene3D" id="1.25.40.20">
    <property type="entry name" value="Ankyrin repeat-containing domain"/>
    <property type="match status" value="1"/>
</dbReference>
<evidence type="ECO:0000256" key="4">
    <source>
        <dbReference type="ARBA" id="ARBA00022840"/>
    </source>
</evidence>
<keyword evidence="1" id="KW-0808">Transferase</keyword>
<feature type="domain" description="Protein kinase" evidence="6">
    <location>
        <begin position="30"/>
        <end position="301"/>
    </location>
</feature>
<dbReference type="InterPro" id="IPR001245">
    <property type="entry name" value="Ser-Thr/Tyr_kinase_cat_dom"/>
</dbReference>
<dbReference type="SUPFAM" id="SSF48403">
    <property type="entry name" value="Ankyrin repeat"/>
    <property type="match status" value="1"/>
</dbReference>
<dbReference type="PROSITE" id="PS50011">
    <property type="entry name" value="PROTEIN_KINASE_DOM"/>
    <property type="match status" value="1"/>
</dbReference>
<dbReference type="SUPFAM" id="SSF56112">
    <property type="entry name" value="Protein kinase-like (PK-like)"/>
    <property type="match status" value="1"/>
</dbReference>
<reference evidence="7" key="1">
    <citation type="journal article" date="2020" name="Fungal Divers.">
        <title>Resolving the Mortierellaceae phylogeny through synthesis of multi-gene phylogenetics and phylogenomics.</title>
        <authorList>
            <person name="Vandepol N."/>
            <person name="Liber J."/>
            <person name="Desiro A."/>
            <person name="Na H."/>
            <person name="Kennedy M."/>
            <person name="Barry K."/>
            <person name="Grigoriev I.V."/>
            <person name="Miller A.N."/>
            <person name="O'Donnell K."/>
            <person name="Stajich J.E."/>
            <person name="Bonito G."/>
        </authorList>
    </citation>
    <scope>NUCLEOTIDE SEQUENCE</scope>
    <source>
        <strain evidence="7">KOD948</strain>
    </source>
</reference>
<feature type="compositionally biased region" description="Low complexity" evidence="5">
    <location>
        <begin position="393"/>
        <end position="417"/>
    </location>
</feature>
<dbReference type="InterPro" id="IPR000719">
    <property type="entry name" value="Prot_kinase_dom"/>
</dbReference>
<dbReference type="GO" id="GO:0005524">
    <property type="term" value="F:ATP binding"/>
    <property type="evidence" value="ECO:0007669"/>
    <property type="project" value="UniProtKB-KW"/>
</dbReference>
<sequence length="776" mass="85970">MTVPDIPVEQSILHILQQSAPHIPFDEIEHLIFNAHVPGRYGNIHTGRWREYDVEIREPFGDLSTVEREVRLLFKLGSHCPQILRLHGYTVDPSTSIPYLVVQHNEHGTLHSYLLNFHAHLTWSDRYNLALDIALGLRYLHYKGYRHRHLHSASILIDTNGSAVLSDFGSTRDAEVLSSREHPARMGYIAPERLTKNGTRYSVECDIYSLGMVFWEISSGRPPFDHLIAACNIEDGSLMSLAQNIVSGRRERPVEGTDPIFEDLYTRCWHPNPLERPSIDWIVQTLGVLLKQPSGALHRLIEDLTLEEQPKKPAYSAKASSRDSHGSTASRSVKSSRSHSIDNDRDTPSPMLRSRELIMSPKEPEHSILGAPAPPPVPPVSQRRKMSAVSGVSSFAPSMRSMSISSGSSTGSSSNSGCPAIPARDSRRVSTLSSVNSIEIPKYDIHLSKRRNPQTIWEACQEGNVDLAEWFILTNGVNPNALISLPPYSMLAEVAPIHVACFYQPESLMAILKALQRNGAVMQLVTTVTHQSALHIVLEYATDYDVALGVCRFLMNECKLGVNDQDSRGATPFHKFLKNPNLSARPSVAGSELYMLLRDRGEASLNLESHHEGNALGMAARYLRIDLLKLFLLTDISCSDPRSLAYAIGQVEAPLSETRPSKNAQDLCRSILMEWTGDRGETKRIQMAERILAHQGLLVSGPGSTMSSGSPSSSGPKSRKQSLSLLGLGKSKKHKEELAPTLPQKIATEVEVARKILQSTVAKQQKLKVFMAQSGF</sequence>